<evidence type="ECO:0000259" key="1">
    <source>
        <dbReference type="Pfam" id="PF13952"/>
    </source>
</evidence>
<keyword evidence="3" id="KW-1185">Reference proteome</keyword>
<evidence type="ECO:0000313" key="3">
    <source>
        <dbReference type="Proteomes" id="UP001633002"/>
    </source>
</evidence>
<dbReference type="AlphaFoldDB" id="A0ABD3IB00"/>
<protein>
    <recommendedName>
        <fullName evidence="1">DUF4216 domain-containing protein</fullName>
    </recommendedName>
</protein>
<dbReference type="PANTHER" id="PTHR48258">
    <property type="entry name" value="DUF4218 DOMAIN-CONTAINING PROTEIN-RELATED"/>
    <property type="match status" value="1"/>
</dbReference>
<comment type="caution">
    <text evidence="2">The sequence shown here is derived from an EMBL/GenBank/DDBJ whole genome shotgun (WGS) entry which is preliminary data.</text>
</comment>
<accession>A0ABD3IB00</accession>
<name>A0ABD3IB00_9MARC</name>
<dbReference type="PANTHER" id="PTHR48258:SF3">
    <property type="entry name" value="FK506-BINDING PROTEIN 4-LIKE ISOFORM X1"/>
    <property type="match status" value="1"/>
</dbReference>
<dbReference type="EMBL" id="JBJQOH010000001">
    <property type="protein sequence ID" value="KAL3699462.1"/>
    <property type="molecule type" value="Genomic_DNA"/>
</dbReference>
<dbReference type="Pfam" id="PF13952">
    <property type="entry name" value="DUF4216"/>
    <property type="match status" value="1"/>
</dbReference>
<evidence type="ECO:0000313" key="2">
    <source>
        <dbReference type="EMBL" id="KAL3699462.1"/>
    </source>
</evidence>
<organism evidence="2 3">
    <name type="scientific">Riccia sorocarpa</name>
    <dbReference type="NCBI Taxonomy" id="122646"/>
    <lineage>
        <taxon>Eukaryota</taxon>
        <taxon>Viridiplantae</taxon>
        <taxon>Streptophyta</taxon>
        <taxon>Embryophyta</taxon>
        <taxon>Marchantiophyta</taxon>
        <taxon>Marchantiopsida</taxon>
        <taxon>Marchantiidae</taxon>
        <taxon>Marchantiales</taxon>
        <taxon>Ricciaceae</taxon>
        <taxon>Riccia</taxon>
    </lineage>
</organism>
<dbReference type="InterPro" id="IPR025312">
    <property type="entry name" value="DUF4216"/>
</dbReference>
<gene>
    <name evidence="2" type="ORF">R1sor_017484</name>
</gene>
<dbReference type="Proteomes" id="UP001633002">
    <property type="component" value="Unassembled WGS sequence"/>
</dbReference>
<reference evidence="2 3" key="1">
    <citation type="submission" date="2024-09" db="EMBL/GenBank/DDBJ databases">
        <title>Chromosome-scale assembly of Riccia sorocarpa.</title>
        <authorList>
            <person name="Paukszto L."/>
        </authorList>
    </citation>
    <scope>NUCLEOTIDE SEQUENCE [LARGE SCALE GENOMIC DNA]</scope>
    <source>
        <strain evidence="2">LP-2024</strain>
        <tissue evidence="2">Aerial parts of the thallus</tissue>
    </source>
</reference>
<feature type="domain" description="DUF4216" evidence="1">
    <location>
        <begin position="68"/>
        <end position="141"/>
    </location>
</feature>
<proteinExistence type="predicted"/>
<sequence>MRALVIVPKLRCRIFRKMRAHYRVVNDILRVDECKTYDCGIAARVDANTEVYQGRDISHVGVLMRILQLDYNLGADNPILFQGKWVRNDTASLKYDRDGFLVANFRRWLPSNDDPFIFPSQVEQVFYIPVEEQDVLGWNIVLRKHPRARRIVMEQSNIQTNSLDTSDSETDLDNTPPQYEIVEVEEAQQPMTIAEEERTDTEVGSSESEVIIAVIKSFAVRHAQSSSWLTSSLYLSSSKER</sequence>